<dbReference type="InterPro" id="IPR002876">
    <property type="entry name" value="Transcrip_reg_TACO1-like"/>
</dbReference>
<evidence type="ECO:0000256" key="2">
    <source>
        <dbReference type="ARBA" id="ARBA00022490"/>
    </source>
</evidence>
<evidence type="ECO:0000259" key="7">
    <source>
        <dbReference type="Pfam" id="PF01709"/>
    </source>
</evidence>
<dbReference type="InterPro" id="IPR017856">
    <property type="entry name" value="Integrase-like_N"/>
</dbReference>
<dbReference type="InterPro" id="IPR026564">
    <property type="entry name" value="Transcrip_reg_TACO1-like_dom3"/>
</dbReference>
<reference evidence="9 10" key="1">
    <citation type="submission" date="2023-09" db="EMBL/GenBank/DDBJ databases">
        <authorList>
            <person name="Rey-Velasco X."/>
        </authorList>
    </citation>
    <scope>NUCLEOTIDE SEQUENCE [LARGE SCALE GENOMIC DNA]</scope>
    <source>
        <strain evidence="9 10">P385</strain>
    </source>
</reference>
<dbReference type="NCBIfam" id="TIGR01033">
    <property type="entry name" value="YebC/PmpR family DNA-binding transcriptional regulator"/>
    <property type="match status" value="1"/>
</dbReference>
<sequence>MAGHSKWANIQYRKGAQDKKRGKIFTKLIREISVSARTGGGDPDANPRLRLAIDKALSNNMPKDNIERAIKRATGDADGAHYEEVRYEGYGPSGVAIMVDCLTDNKNRTVAEVRHAFSKHGGNLGADGSVAYLFSRAGVISYGPEVDDEPVLAVALEAGAEDIAEYDDGSFDVLAAPDDYRQVRDALEAAGHEPSAADVTMRPATTTELEGADAETCLKLLDMLEDLDDVQNVYSNVELPEDVLAAS</sequence>
<evidence type="ECO:0000256" key="3">
    <source>
        <dbReference type="ARBA" id="ARBA00023015"/>
    </source>
</evidence>
<dbReference type="Pfam" id="PF01709">
    <property type="entry name" value="Transcrip_reg"/>
    <property type="match status" value="1"/>
</dbReference>
<feature type="domain" description="TACO1/YebC-like N-terminal" evidence="8">
    <location>
        <begin position="5"/>
        <end position="75"/>
    </location>
</feature>
<organism evidence="9 10">
    <name type="scientific">Spectribacter acetivorans</name>
    <dbReference type="NCBI Taxonomy" id="3075603"/>
    <lineage>
        <taxon>Bacteria</taxon>
        <taxon>Pseudomonadati</taxon>
        <taxon>Pseudomonadota</taxon>
        <taxon>Gammaproteobacteria</taxon>
        <taxon>Salinisphaerales</taxon>
        <taxon>Salinisphaeraceae</taxon>
        <taxon>Spectribacter</taxon>
    </lineage>
</organism>
<dbReference type="InterPro" id="IPR029072">
    <property type="entry name" value="YebC-like"/>
</dbReference>
<dbReference type="Gene3D" id="1.10.10.200">
    <property type="match status" value="1"/>
</dbReference>
<dbReference type="GO" id="GO:0003677">
    <property type="term" value="F:DNA binding"/>
    <property type="evidence" value="ECO:0007669"/>
    <property type="project" value="UniProtKB-KW"/>
</dbReference>
<dbReference type="PANTHER" id="PTHR12532">
    <property type="entry name" value="TRANSLATIONAL ACTIVATOR OF CYTOCHROME C OXIDASE 1"/>
    <property type="match status" value="1"/>
</dbReference>
<evidence type="ECO:0000256" key="4">
    <source>
        <dbReference type="ARBA" id="ARBA00023125"/>
    </source>
</evidence>
<evidence type="ECO:0000259" key="8">
    <source>
        <dbReference type="Pfam" id="PF20772"/>
    </source>
</evidence>
<evidence type="ECO:0000313" key="10">
    <source>
        <dbReference type="Proteomes" id="UP001259982"/>
    </source>
</evidence>
<dbReference type="HAMAP" id="MF_00693">
    <property type="entry name" value="Transcrip_reg_TACO1"/>
    <property type="match status" value="1"/>
</dbReference>
<keyword evidence="2 6" id="KW-0963">Cytoplasm</keyword>
<dbReference type="PANTHER" id="PTHR12532:SF6">
    <property type="entry name" value="TRANSCRIPTIONAL REGULATORY PROTEIN YEBC-RELATED"/>
    <property type="match status" value="1"/>
</dbReference>
<evidence type="ECO:0000313" key="9">
    <source>
        <dbReference type="EMBL" id="MDT0617406.1"/>
    </source>
</evidence>
<dbReference type="EMBL" id="JAVRHY010000002">
    <property type="protein sequence ID" value="MDT0617406.1"/>
    <property type="molecule type" value="Genomic_DNA"/>
</dbReference>
<comment type="subcellular location">
    <subcellularLocation>
        <location evidence="6">Cytoplasm</location>
    </subcellularLocation>
</comment>
<dbReference type="InterPro" id="IPR049083">
    <property type="entry name" value="TACO1_YebC_N"/>
</dbReference>
<evidence type="ECO:0000256" key="5">
    <source>
        <dbReference type="ARBA" id="ARBA00023163"/>
    </source>
</evidence>
<dbReference type="Proteomes" id="UP001259982">
    <property type="component" value="Unassembled WGS sequence"/>
</dbReference>
<protein>
    <recommendedName>
        <fullName evidence="6">Probable transcriptional regulatory protein RM531_02880</fullName>
    </recommendedName>
</protein>
<evidence type="ECO:0000256" key="1">
    <source>
        <dbReference type="ARBA" id="ARBA00008724"/>
    </source>
</evidence>
<dbReference type="InterPro" id="IPR048300">
    <property type="entry name" value="TACO1_YebC-like_2nd/3rd_dom"/>
</dbReference>
<comment type="similarity">
    <text evidence="1 6">Belongs to the TACO1 family.</text>
</comment>
<keyword evidence="5 6" id="KW-0804">Transcription</keyword>
<dbReference type="Gene3D" id="3.30.70.980">
    <property type="match status" value="2"/>
</dbReference>
<feature type="domain" description="TACO1/YebC-like second and third" evidence="7">
    <location>
        <begin position="82"/>
        <end position="237"/>
    </location>
</feature>
<gene>
    <name evidence="9" type="ORF">RM531_02880</name>
</gene>
<evidence type="ECO:0000256" key="6">
    <source>
        <dbReference type="HAMAP-Rule" id="MF_00693"/>
    </source>
</evidence>
<accession>A0ABU3B4N1</accession>
<dbReference type="SUPFAM" id="SSF75625">
    <property type="entry name" value="YebC-like"/>
    <property type="match status" value="1"/>
</dbReference>
<dbReference type="RefSeq" id="WP_311657162.1">
    <property type="nucleotide sequence ID" value="NZ_JAVRHY010000002.1"/>
</dbReference>
<dbReference type="NCBIfam" id="NF001030">
    <property type="entry name" value="PRK00110.1"/>
    <property type="match status" value="1"/>
</dbReference>
<keyword evidence="3 6" id="KW-0805">Transcription regulation</keyword>
<dbReference type="NCBIfam" id="NF009044">
    <property type="entry name" value="PRK12378.1"/>
    <property type="match status" value="1"/>
</dbReference>
<keyword evidence="10" id="KW-1185">Reference proteome</keyword>
<keyword evidence="4 6" id="KW-0238">DNA-binding</keyword>
<dbReference type="Pfam" id="PF20772">
    <property type="entry name" value="TACO1_YebC_N"/>
    <property type="match status" value="1"/>
</dbReference>
<name>A0ABU3B4N1_9GAMM</name>
<proteinExistence type="inferred from homology"/>
<comment type="caution">
    <text evidence="9">The sequence shown here is derived from an EMBL/GenBank/DDBJ whole genome shotgun (WGS) entry which is preliminary data.</text>
</comment>